<feature type="region of interest" description="Disordered" evidence="1">
    <location>
        <begin position="75"/>
        <end position="101"/>
    </location>
</feature>
<evidence type="ECO:0000256" key="1">
    <source>
        <dbReference type="SAM" id="MobiDB-lite"/>
    </source>
</evidence>
<protein>
    <submittedName>
        <fullName evidence="2">Uncharacterized protein</fullName>
    </submittedName>
</protein>
<gene>
    <name evidence="2" type="ORF">CGOC_LOCUS6906</name>
</gene>
<reference evidence="2 3" key="1">
    <citation type="submission" date="2018-11" db="EMBL/GenBank/DDBJ databases">
        <authorList>
            <consortium name="Pathogen Informatics"/>
        </authorList>
    </citation>
    <scope>NUCLEOTIDE SEQUENCE [LARGE SCALE GENOMIC DNA]</scope>
</reference>
<evidence type="ECO:0000313" key="3">
    <source>
        <dbReference type="Proteomes" id="UP000271889"/>
    </source>
</evidence>
<keyword evidence="3" id="KW-1185">Reference proteome</keyword>
<name>A0A3P6SPK2_CYLGO</name>
<dbReference type="OrthoDB" id="263617at2759"/>
<dbReference type="Proteomes" id="UP000271889">
    <property type="component" value="Unassembled WGS sequence"/>
</dbReference>
<proteinExistence type="predicted"/>
<feature type="compositionally biased region" description="Basic residues" evidence="1">
    <location>
        <begin position="89"/>
        <end position="99"/>
    </location>
</feature>
<dbReference type="AlphaFoldDB" id="A0A3P6SPK2"/>
<evidence type="ECO:0000313" key="2">
    <source>
        <dbReference type="EMBL" id="VDK73139.1"/>
    </source>
</evidence>
<sequence>MQKSSLDPNISSQESAIMDCDQPGTTAEPPEKLQRKKKKKSTMLKTVELSNFLVDNELRSAIGMMKVSNRQVVLPQPKAQAASQGPTHKGIRREKKPTTTKKIVLEARKHTEKEKDNADFSFSPTPLDECVIELLKKLKKQANAAHKANPTRVGESQIRFIIYSFG</sequence>
<feature type="region of interest" description="Disordered" evidence="1">
    <location>
        <begin position="1"/>
        <end position="42"/>
    </location>
</feature>
<accession>A0A3P6SPK2</accession>
<organism evidence="2 3">
    <name type="scientific">Cylicostephanus goldi</name>
    <name type="common">Nematode worm</name>
    <dbReference type="NCBI Taxonomy" id="71465"/>
    <lineage>
        <taxon>Eukaryota</taxon>
        <taxon>Metazoa</taxon>
        <taxon>Ecdysozoa</taxon>
        <taxon>Nematoda</taxon>
        <taxon>Chromadorea</taxon>
        <taxon>Rhabditida</taxon>
        <taxon>Rhabditina</taxon>
        <taxon>Rhabditomorpha</taxon>
        <taxon>Strongyloidea</taxon>
        <taxon>Strongylidae</taxon>
        <taxon>Cylicostephanus</taxon>
    </lineage>
</organism>
<dbReference type="EMBL" id="UYRV01023173">
    <property type="protein sequence ID" value="VDK73139.1"/>
    <property type="molecule type" value="Genomic_DNA"/>
</dbReference>
<feature type="compositionally biased region" description="Polar residues" evidence="1">
    <location>
        <begin position="1"/>
        <end position="15"/>
    </location>
</feature>